<evidence type="ECO:0000256" key="3">
    <source>
        <dbReference type="ARBA" id="ARBA00023163"/>
    </source>
</evidence>
<evidence type="ECO:0000256" key="1">
    <source>
        <dbReference type="ARBA" id="ARBA00023015"/>
    </source>
</evidence>
<dbReference type="SUPFAM" id="SSF46689">
    <property type="entry name" value="Homeodomain-like"/>
    <property type="match status" value="1"/>
</dbReference>
<sequence length="277" mass="31417">MKKLIHEKYDQLSEAQRKVARYMLKNMEEVVVLSAQKIATLSDVSEATVHRFAQTLGYSSFIELKQAIHATVRNNQRALNNLLTTTAEKPDSWLEKHFLQEADNIAYTSKTVKESDIQAAAEKLLQARHIWIAGWRLGLSITTYMRFVFSYMLGNSTLIPQGEAAEYSAHFKKADVLIASVFPRYDRKTLQIIKLAKDKEVQIIILTDSSLCPACKYADITLFVRTKSKGFLDSYTAALSVCQAIVNEISYLGGDRIKENIKQIEAYYPAFLEKSES</sequence>
<dbReference type="InterPro" id="IPR036388">
    <property type="entry name" value="WH-like_DNA-bd_sf"/>
</dbReference>
<dbReference type="PANTHER" id="PTHR30514">
    <property type="entry name" value="GLUCOKINASE"/>
    <property type="match status" value="1"/>
</dbReference>
<dbReference type="EMBL" id="LGTO01000007">
    <property type="protein sequence ID" value="KNE19560.1"/>
    <property type="molecule type" value="Genomic_DNA"/>
</dbReference>
<dbReference type="Pfam" id="PF01380">
    <property type="entry name" value="SIS"/>
    <property type="match status" value="1"/>
</dbReference>
<comment type="caution">
    <text evidence="4">The sequence shown here is derived from an EMBL/GenBank/DDBJ whole genome shotgun (WGS) entry which is preliminary data.</text>
</comment>
<dbReference type="Gene3D" id="1.10.10.10">
    <property type="entry name" value="Winged helix-like DNA-binding domain superfamily/Winged helix DNA-binding domain"/>
    <property type="match status" value="1"/>
</dbReference>
<accession>A0A0L0QLS4</accession>
<gene>
    <name evidence="4" type="ORF">AFK71_13875</name>
</gene>
<keyword evidence="2" id="KW-0238">DNA-binding</keyword>
<dbReference type="InterPro" id="IPR035472">
    <property type="entry name" value="RpiR-like_SIS"/>
</dbReference>
<dbReference type="Proteomes" id="UP000036780">
    <property type="component" value="Unassembled WGS sequence"/>
</dbReference>
<dbReference type="PROSITE" id="PS51464">
    <property type="entry name" value="SIS"/>
    <property type="match status" value="1"/>
</dbReference>
<proteinExistence type="predicted"/>
<keyword evidence="5" id="KW-1185">Reference proteome</keyword>
<dbReference type="GO" id="GO:0097367">
    <property type="term" value="F:carbohydrate derivative binding"/>
    <property type="evidence" value="ECO:0007669"/>
    <property type="project" value="InterPro"/>
</dbReference>
<keyword evidence="1" id="KW-0805">Transcription regulation</keyword>
<name>A0A0L0QLS4_VIRPA</name>
<dbReference type="PROSITE" id="PS51071">
    <property type="entry name" value="HTH_RPIR"/>
    <property type="match status" value="1"/>
</dbReference>
<dbReference type="GO" id="GO:0003677">
    <property type="term" value="F:DNA binding"/>
    <property type="evidence" value="ECO:0007669"/>
    <property type="project" value="UniProtKB-KW"/>
</dbReference>
<evidence type="ECO:0008006" key="6">
    <source>
        <dbReference type="Google" id="ProtNLM"/>
    </source>
</evidence>
<dbReference type="InterPro" id="IPR000281">
    <property type="entry name" value="HTH_RpiR"/>
</dbReference>
<dbReference type="PATRIC" id="fig|1473.5.peg.1394"/>
<protein>
    <recommendedName>
        <fullName evidence="6">Transcriptional regulator</fullName>
    </recommendedName>
</protein>
<dbReference type="InterPro" id="IPR046348">
    <property type="entry name" value="SIS_dom_sf"/>
</dbReference>
<dbReference type="CDD" id="cd05013">
    <property type="entry name" value="SIS_RpiR"/>
    <property type="match status" value="1"/>
</dbReference>
<dbReference type="Pfam" id="PF01418">
    <property type="entry name" value="HTH_6"/>
    <property type="match status" value="1"/>
</dbReference>
<dbReference type="InterPro" id="IPR001347">
    <property type="entry name" value="SIS_dom"/>
</dbReference>
<evidence type="ECO:0000256" key="2">
    <source>
        <dbReference type="ARBA" id="ARBA00023125"/>
    </source>
</evidence>
<dbReference type="GO" id="GO:1901135">
    <property type="term" value="P:carbohydrate derivative metabolic process"/>
    <property type="evidence" value="ECO:0007669"/>
    <property type="project" value="InterPro"/>
</dbReference>
<reference evidence="5" key="1">
    <citation type="submission" date="2015-07" db="EMBL/GenBank/DDBJ databases">
        <title>Fjat-10053 dsm26.</title>
        <authorList>
            <person name="Liu B."/>
            <person name="Wang J."/>
            <person name="Zhu Y."/>
            <person name="Liu G."/>
            <person name="Chen Q."/>
            <person name="Chen Z."/>
            <person name="Lan J."/>
            <person name="Che J."/>
            <person name="Ge C."/>
            <person name="Shi H."/>
            <person name="Pan Z."/>
            <person name="Liu X."/>
        </authorList>
    </citation>
    <scope>NUCLEOTIDE SEQUENCE [LARGE SCALE GENOMIC DNA]</scope>
    <source>
        <strain evidence="5">DSM 26</strain>
    </source>
</reference>
<dbReference type="GO" id="GO:0003700">
    <property type="term" value="F:DNA-binding transcription factor activity"/>
    <property type="evidence" value="ECO:0007669"/>
    <property type="project" value="InterPro"/>
</dbReference>
<evidence type="ECO:0000313" key="4">
    <source>
        <dbReference type="EMBL" id="KNE19560.1"/>
    </source>
</evidence>
<dbReference type="InterPro" id="IPR009057">
    <property type="entry name" value="Homeodomain-like_sf"/>
</dbReference>
<dbReference type="RefSeq" id="WP_050352102.1">
    <property type="nucleotide sequence ID" value="NZ_BOSN01000002.1"/>
</dbReference>
<dbReference type="PANTHER" id="PTHR30514:SF18">
    <property type="entry name" value="RPIR-FAMILY TRANSCRIPTIONAL REGULATOR"/>
    <property type="match status" value="1"/>
</dbReference>
<evidence type="ECO:0000313" key="5">
    <source>
        <dbReference type="Proteomes" id="UP000036780"/>
    </source>
</evidence>
<organism evidence="4 5">
    <name type="scientific">Virgibacillus pantothenticus</name>
    <dbReference type="NCBI Taxonomy" id="1473"/>
    <lineage>
        <taxon>Bacteria</taxon>
        <taxon>Bacillati</taxon>
        <taxon>Bacillota</taxon>
        <taxon>Bacilli</taxon>
        <taxon>Bacillales</taxon>
        <taxon>Bacillaceae</taxon>
        <taxon>Virgibacillus</taxon>
    </lineage>
</organism>
<dbReference type="SUPFAM" id="SSF53697">
    <property type="entry name" value="SIS domain"/>
    <property type="match status" value="1"/>
</dbReference>
<keyword evidence="3" id="KW-0804">Transcription</keyword>
<dbReference type="AlphaFoldDB" id="A0A0L0QLS4"/>
<dbReference type="GeneID" id="66871420"/>
<dbReference type="InterPro" id="IPR047640">
    <property type="entry name" value="RpiR-like"/>
</dbReference>
<dbReference type="OrthoDB" id="2930at2"/>
<dbReference type="Gene3D" id="3.40.50.10490">
    <property type="entry name" value="Glucose-6-phosphate isomerase like protein, domain 1"/>
    <property type="match status" value="1"/>
</dbReference>